<evidence type="ECO:0000313" key="1">
    <source>
        <dbReference type="EnsemblPlants" id="Kaladp0042s0141.1.v1.1.CDS.1"/>
    </source>
</evidence>
<evidence type="ECO:0000313" key="2">
    <source>
        <dbReference type="Proteomes" id="UP000594263"/>
    </source>
</evidence>
<dbReference type="AlphaFoldDB" id="A0A7N0TQD9"/>
<accession>A0A7N0TQD9</accession>
<proteinExistence type="predicted"/>
<name>A0A7N0TQD9_KALFE</name>
<sequence length="67" mass="7406">MGSSSLRSCTGSPVRAMIVCFPTSSRRWLDSVTTSHDRDTATTRLQTQTGGDWLCFYIFEKGPVVGF</sequence>
<organism evidence="1 2">
    <name type="scientific">Kalanchoe fedtschenkoi</name>
    <name type="common">Lavender scallops</name>
    <name type="synonym">South American air plant</name>
    <dbReference type="NCBI Taxonomy" id="63787"/>
    <lineage>
        <taxon>Eukaryota</taxon>
        <taxon>Viridiplantae</taxon>
        <taxon>Streptophyta</taxon>
        <taxon>Embryophyta</taxon>
        <taxon>Tracheophyta</taxon>
        <taxon>Spermatophyta</taxon>
        <taxon>Magnoliopsida</taxon>
        <taxon>eudicotyledons</taxon>
        <taxon>Gunneridae</taxon>
        <taxon>Pentapetalae</taxon>
        <taxon>Saxifragales</taxon>
        <taxon>Crassulaceae</taxon>
        <taxon>Kalanchoe</taxon>
    </lineage>
</organism>
<dbReference type="EnsemblPlants" id="Kaladp0042s0141.1.v1.1">
    <property type="protein sequence ID" value="Kaladp0042s0141.1.v1.1.CDS.1"/>
    <property type="gene ID" value="Kaladp0042s0141.v1.1"/>
</dbReference>
<dbReference type="Proteomes" id="UP000594263">
    <property type="component" value="Unplaced"/>
</dbReference>
<reference evidence="1" key="1">
    <citation type="submission" date="2021-01" db="UniProtKB">
        <authorList>
            <consortium name="EnsemblPlants"/>
        </authorList>
    </citation>
    <scope>IDENTIFICATION</scope>
</reference>
<keyword evidence="2" id="KW-1185">Reference proteome</keyword>
<protein>
    <submittedName>
        <fullName evidence="1">Uncharacterized protein</fullName>
    </submittedName>
</protein>
<dbReference type="Gramene" id="Kaladp0042s0141.1.v1.1">
    <property type="protein sequence ID" value="Kaladp0042s0141.1.v1.1.CDS.1"/>
    <property type="gene ID" value="Kaladp0042s0141.v1.1"/>
</dbReference>